<evidence type="ECO:0000256" key="5">
    <source>
        <dbReference type="ARBA" id="ARBA00022729"/>
    </source>
</evidence>
<evidence type="ECO:0000256" key="3">
    <source>
        <dbReference type="ARBA" id="ARBA00022473"/>
    </source>
</evidence>
<evidence type="ECO:0000256" key="1">
    <source>
        <dbReference type="ARBA" id="ARBA00004613"/>
    </source>
</evidence>
<keyword evidence="5" id="KW-0732">Signal</keyword>
<dbReference type="InParanoid" id="A0A3N7EIB7"/>
<dbReference type="Pfam" id="PF17181">
    <property type="entry name" value="EPF"/>
    <property type="match status" value="1"/>
</dbReference>
<dbReference type="EMBL" id="CM009291">
    <property type="protein sequence ID" value="RQO86826.1"/>
    <property type="molecule type" value="Genomic_DNA"/>
</dbReference>
<evidence type="ECO:0000256" key="4">
    <source>
        <dbReference type="ARBA" id="ARBA00022525"/>
    </source>
</evidence>
<evidence type="ECO:0000256" key="7">
    <source>
        <dbReference type="RuleBase" id="RU367102"/>
    </source>
</evidence>
<evidence type="ECO:0000256" key="6">
    <source>
        <dbReference type="ARBA" id="ARBA00023157"/>
    </source>
</evidence>
<comment type="similarity">
    <text evidence="2 7">Belongs to the plant cysteine rich small secretory peptide family. Epidermal patterning factor subfamily.</text>
</comment>
<gene>
    <name evidence="8" type="ORF">POPTR_002G112900</name>
</gene>
<protein>
    <recommendedName>
        <fullName evidence="7">Epidermal patterning factor-like protein</fullName>
    </recommendedName>
</protein>
<dbReference type="Gramene" id="Potri.002G112900.2.v4.1">
    <property type="protein sequence ID" value="Potri.002G112900.2.v4.1"/>
    <property type="gene ID" value="Potri.002G112900.v4.1"/>
</dbReference>
<dbReference type="Proteomes" id="UP000006729">
    <property type="component" value="Chromosome 2"/>
</dbReference>
<dbReference type="GO" id="GO:0005576">
    <property type="term" value="C:extracellular region"/>
    <property type="evidence" value="ECO:0007669"/>
    <property type="project" value="UniProtKB-SubCell"/>
</dbReference>
<accession>A0A3N7EIB7</accession>
<dbReference type="STRING" id="3694.A0A3N7EIB7"/>
<comment type="function">
    <text evidence="7">Controls stomatal patterning.</text>
</comment>
<dbReference type="FunCoup" id="A0A3N7EIB7">
    <property type="interactions" value="294"/>
</dbReference>
<name>A0A3N7EIB7_POPTR</name>
<evidence type="ECO:0000313" key="8">
    <source>
        <dbReference type="EMBL" id="RQO86826.1"/>
    </source>
</evidence>
<organism evidence="8 9">
    <name type="scientific">Populus trichocarpa</name>
    <name type="common">Western balsam poplar</name>
    <name type="synonym">Populus balsamifera subsp. trichocarpa</name>
    <dbReference type="NCBI Taxonomy" id="3694"/>
    <lineage>
        <taxon>Eukaryota</taxon>
        <taxon>Viridiplantae</taxon>
        <taxon>Streptophyta</taxon>
        <taxon>Embryophyta</taxon>
        <taxon>Tracheophyta</taxon>
        <taxon>Spermatophyta</taxon>
        <taxon>Magnoliopsida</taxon>
        <taxon>eudicotyledons</taxon>
        <taxon>Gunneridae</taxon>
        <taxon>Pentapetalae</taxon>
        <taxon>rosids</taxon>
        <taxon>fabids</taxon>
        <taxon>Malpighiales</taxon>
        <taxon>Salicaceae</taxon>
        <taxon>Saliceae</taxon>
        <taxon>Populus</taxon>
    </lineage>
</organism>
<keyword evidence="3 7" id="KW-0217">Developmental protein</keyword>
<sequence length="154" mass="17085">MKVLLSTTPFLSISLHLSEEMGSAKIGFSCHRNRQLIISLLFILVSSSTLVRFTAEGRVTTKLLEAAPEKGVEEEKIAVRARTIGSRPPRCDKRCNSCEHCEAVQVPITTQAHSRKRSRFSAAISNIAYSRGDGISNYKPMSWKCKCGNLIFNP</sequence>
<dbReference type="PANTHER" id="PTHR33109">
    <property type="entry name" value="EPIDERMAL PATTERNING FACTOR-LIKE PROTEIN 4"/>
    <property type="match status" value="1"/>
</dbReference>
<dbReference type="OMA" id="PHCEAIQ"/>
<dbReference type="GO" id="GO:0010052">
    <property type="term" value="P:guard cell differentiation"/>
    <property type="evidence" value="ECO:0000318"/>
    <property type="project" value="GO_Central"/>
</dbReference>
<dbReference type="PANTHER" id="PTHR33109:SF90">
    <property type="entry name" value="EPIDERMAL PATTERNING FACTOR-LIKE PROTEIN"/>
    <property type="match status" value="1"/>
</dbReference>
<keyword evidence="4 7" id="KW-0964">Secreted</keyword>
<keyword evidence="6" id="KW-1015">Disulfide bond</keyword>
<reference evidence="8 9" key="1">
    <citation type="journal article" date="2006" name="Science">
        <title>The genome of black cottonwood, Populus trichocarpa (Torr. &amp; Gray).</title>
        <authorList>
            <person name="Tuskan G.A."/>
            <person name="Difazio S."/>
            <person name="Jansson S."/>
            <person name="Bohlmann J."/>
            <person name="Grigoriev I."/>
            <person name="Hellsten U."/>
            <person name="Putnam N."/>
            <person name="Ralph S."/>
            <person name="Rombauts S."/>
            <person name="Salamov A."/>
            <person name="Schein J."/>
            <person name="Sterck L."/>
            <person name="Aerts A."/>
            <person name="Bhalerao R.R."/>
            <person name="Bhalerao R.P."/>
            <person name="Blaudez D."/>
            <person name="Boerjan W."/>
            <person name="Brun A."/>
            <person name="Brunner A."/>
            <person name="Busov V."/>
            <person name="Campbell M."/>
            <person name="Carlson J."/>
            <person name="Chalot M."/>
            <person name="Chapman J."/>
            <person name="Chen G.L."/>
            <person name="Cooper D."/>
            <person name="Coutinho P.M."/>
            <person name="Couturier J."/>
            <person name="Covert S."/>
            <person name="Cronk Q."/>
            <person name="Cunningham R."/>
            <person name="Davis J."/>
            <person name="Degroeve S."/>
            <person name="Dejardin A."/>
            <person name="Depamphilis C."/>
            <person name="Detter J."/>
            <person name="Dirks B."/>
            <person name="Dubchak I."/>
            <person name="Duplessis S."/>
            <person name="Ehlting J."/>
            <person name="Ellis B."/>
            <person name="Gendler K."/>
            <person name="Goodstein D."/>
            <person name="Gribskov M."/>
            <person name="Grimwood J."/>
            <person name="Groover A."/>
            <person name="Gunter L."/>
            <person name="Hamberger B."/>
            <person name="Heinze B."/>
            <person name="Helariutta Y."/>
            <person name="Henrissat B."/>
            <person name="Holligan D."/>
            <person name="Holt R."/>
            <person name="Huang W."/>
            <person name="Islam-Faridi N."/>
            <person name="Jones S."/>
            <person name="Jones-Rhoades M."/>
            <person name="Jorgensen R."/>
            <person name="Joshi C."/>
            <person name="Kangasjarvi J."/>
            <person name="Karlsson J."/>
            <person name="Kelleher C."/>
            <person name="Kirkpatrick R."/>
            <person name="Kirst M."/>
            <person name="Kohler A."/>
            <person name="Kalluri U."/>
            <person name="Larimer F."/>
            <person name="Leebens-Mack J."/>
            <person name="Leple J.C."/>
            <person name="Locascio P."/>
            <person name="Lou Y."/>
            <person name="Lucas S."/>
            <person name="Martin F."/>
            <person name="Montanini B."/>
            <person name="Napoli C."/>
            <person name="Nelson D.R."/>
            <person name="Nelson C."/>
            <person name="Nieminen K."/>
            <person name="Nilsson O."/>
            <person name="Pereda V."/>
            <person name="Peter G."/>
            <person name="Philippe R."/>
            <person name="Pilate G."/>
            <person name="Poliakov A."/>
            <person name="Razumovskaya J."/>
            <person name="Richardson P."/>
            <person name="Rinaldi C."/>
            <person name="Ritland K."/>
            <person name="Rouze P."/>
            <person name="Ryaboy D."/>
            <person name="Schmutz J."/>
            <person name="Schrader J."/>
            <person name="Segerman B."/>
            <person name="Shin H."/>
            <person name="Siddiqui A."/>
            <person name="Sterky F."/>
            <person name="Terry A."/>
            <person name="Tsai C.J."/>
            <person name="Uberbacher E."/>
            <person name="Unneberg P."/>
            <person name="Vahala J."/>
            <person name="Wall K."/>
            <person name="Wessler S."/>
            <person name="Yang G."/>
            <person name="Yin T."/>
            <person name="Douglas C."/>
            <person name="Marra M."/>
            <person name="Sandberg G."/>
            <person name="Van de Peer Y."/>
            <person name="Rokhsar D."/>
        </authorList>
    </citation>
    <scope>NUCLEOTIDE SEQUENCE [LARGE SCALE GENOMIC DNA]</scope>
    <source>
        <strain evidence="9">cv. Nisqually</strain>
    </source>
</reference>
<dbReference type="InterPro" id="IPR039455">
    <property type="entry name" value="EPFL"/>
</dbReference>
<keyword evidence="9" id="KW-1185">Reference proteome</keyword>
<evidence type="ECO:0000313" key="9">
    <source>
        <dbReference type="Proteomes" id="UP000006729"/>
    </source>
</evidence>
<comment type="subcellular location">
    <subcellularLocation>
        <location evidence="1 7">Secreted</location>
    </subcellularLocation>
</comment>
<dbReference type="SMR" id="A0A3N7EIB7"/>
<evidence type="ECO:0000256" key="2">
    <source>
        <dbReference type="ARBA" id="ARBA00008127"/>
    </source>
</evidence>
<proteinExistence type="inferred from homology"/>
<dbReference type="AlphaFoldDB" id="A0A3N7EIB7"/>